<dbReference type="CDD" id="cd11292">
    <property type="entry name" value="gelsolin_S3_like"/>
    <property type="match status" value="1"/>
</dbReference>
<dbReference type="CDD" id="cd11291">
    <property type="entry name" value="gelsolin_S6_like"/>
    <property type="match status" value="1"/>
</dbReference>
<feature type="domain" description="Gelsolin-like" evidence="3">
    <location>
        <begin position="333"/>
        <end position="405"/>
    </location>
</feature>
<proteinExistence type="predicted"/>
<feature type="domain" description="Gelsolin-like" evidence="3">
    <location>
        <begin position="150"/>
        <end position="205"/>
    </location>
</feature>
<dbReference type="InterPro" id="IPR029006">
    <property type="entry name" value="ADF-H/Gelsolin-like_dom_sf"/>
</dbReference>
<dbReference type="PANTHER" id="PTHR11977:SF51">
    <property type="entry name" value="PROTEIN FLIGHTLESS-1 HOMOLOG"/>
    <property type="match status" value="1"/>
</dbReference>
<feature type="compositionally biased region" description="Low complexity" evidence="2">
    <location>
        <begin position="908"/>
        <end position="919"/>
    </location>
</feature>
<dbReference type="CDD" id="cd11290">
    <property type="entry name" value="gelsolin_S1_like"/>
    <property type="match status" value="1"/>
</dbReference>
<dbReference type="InterPro" id="IPR036180">
    <property type="entry name" value="Gelsolin-like_dom_sf"/>
</dbReference>
<feature type="compositionally biased region" description="Polar residues" evidence="2">
    <location>
        <begin position="884"/>
        <end position="904"/>
    </location>
</feature>
<accession>A0A7J9LLA7</accession>
<name>A0A7J9LLA7_GOSSC</name>
<feature type="domain" description="Gelsolin-like" evidence="3">
    <location>
        <begin position="677"/>
        <end position="749"/>
    </location>
</feature>
<feature type="compositionally biased region" description="Low complexity" evidence="2">
    <location>
        <begin position="929"/>
        <end position="946"/>
    </location>
</feature>
<evidence type="ECO:0000313" key="5">
    <source>
        <dbReference type="Proteomes" id="UP000593576"/>
    </source>
</evidence>
<keyword evidence="5" id="KW-1185">Reference proteome</keyword>
<dbReference type="CDD" id="cd11293">
    <property type="entry name" value="gelsolin_S4_like"/>
    <property type="match status" value="1"/>
</dbReference>
<dbReference type="PRINTS" id="PR00597">
    <property type="entry name" value="GELSOLIN"/>
</dbReference>
<feature type="compositionally biased region" description="Polar residues" evidence="2">
    <location>
        <begin position="852"/>
        <end position="873"/>
    </location>
</feature>
<dbReference type="EMBL" id="JABFAF010000007">
    <property type="protein sequence ID" value="MBA0859503.1"/>
    <property type="molecule type" value="Genomic_DNA"/>
</dbReference>
<feature type="region of interest" description="Disordered" evidence="2">
    <location>
        <begin position="852"/>
        <end position="993"/>
    </location>
</feature>
<dbReference type="GO" id="GO:0051015">
    <property type="term" value="F:actin filament binding"/>
    <property type="evidence" value="ECO:0007669"/>
    <property type="project" value="InterPro"/>
</dbReference>
<evidence type="ECO:0000259" key="3">
    <source>
        <dbReference type="Pfam" id="PF00626"/>
    </source>
</evidence>
<dbReference type="SMART" id="SM00262">
    <property type="entry name" value="GEL"/>
    <property type="match status" value="6"/>
</dbReference>
<dbReference type="InterPro" id="IPR007122">
    <property type="entry name" value="Villin/Gelsolin"/>
</dbReference>
<dbReference type="GO" id="GO:0051014">
    <property type="term" value="P:actin filament severing"/>
    <property type="evidence" value="ECO:0007669"/>
    <property type="project" value="TreeGrafter"/>
</dbReference>
<organism evidence="4 5">
    <name type="scientific">Gossypium schwendimanii</name>
    <name type="common">Cotton</name>
    <dbReference type="NCBI Taxonomy" id="34291"/>
    <lineage>
        <taxon>Eukaryota</taxon>
        <taxon>Viridiplantae</taxon>
        <taxon>Streptophyta</taxon>
        <taxon>Embryophyta</taxon>
        <taxon>Tracheophyta</taxon>
        <taxon>Spermatophyta</taxon>
        <taxon>Magnoliopsida</taxon>
        <taxon>eudicotyledons</taxon>
        <taxon>Gunneridae</taxon>
        <taxon>Pentapetalae</taxon>
        <taxon>rosids</taxon>
        <taxon>malvids</taxon>
        <taxon>Malvales</taxon>
        <taxon>Malvaceae</taxon>
        <taxon>Malvoideae</taxon>
        <taxon>Gossypium</taxon>
    </lineage>
</organism>
<feature type="domain" description="Gelsolin-like" evidence="3">
    <location>
        <begin position="604"/>
        <end position="655"/>
    </location>
</feature>
<keyword evidence="1" id="KW-0677">Repeat</keyword>
<feature type="domain" description="Gelsolin-like" evidence="3">
    <location>
        <begin position="29"/>
        <end position="111"/>
    </location>
</feature>
<reference evidence="4 5" key="1">
    <citation type="journal article" date="2019" name="Genome Biol. Evol.">
        <title>Insights into the evolution of the New World diploid cottons (Gossypium, subgenus Houzingenia) based on genome sequencing.</title>
        <authorList>
            <person name="Grover C.E."/>
            <person name="Arick M.A. 2nd"/>
            <person name="Thrash A."/>
            <person name="Conover J.L."/>
            <person name="Sanders W.S."/>
            <person name="Peterson D.G."/>
            <person name="Frelichowski J.E."/>
            <person name="Scheffler J.A."/>
            <person name="Scheffler B.E."/>
            <person name="Wendel J.F."/>
        </authorList>
    </citation>
    <scope>NUCLEOTIDE SEQUENCE [LARGE SCALE GENOMIC DNA]</scope>
    <source>
        <strain evidence="4">1</strain>
        <tissue evidence="4">Leaf</tissue>
    </source>
</reference>
<dbReference type="AlphaFoldDB" id="A0A7J9LLA7"/>
<dbReference type="SUPFAM" id="SSF82754">
    <property type="entry name" value="C-terminal, gelsolin-like domain of Sec23/24"/>
    <property type="match status" value="1"/>
</dbReference>
<dbReference type="FunFam" id="3.40.20.10:FF:000002">
    <property type="entry name" value="Gelsolin"/>
    <property type="match status" value="1"/>
</dbReference>
<sequence>MSSSVKLLDPAFQGAGQKPGIEIWRIENFQAVPLPKSNYGEFYMGDSYIVLQTTPGKGGSNLYDIHFWIGKDTSQDEALTAAIKTVELDAILGGRAVQHRELQGHESDKFLSYFKPCIIPLEGGIASGFKKPEEEEFETRLYVCRGKRVVKLKQVPFARSSLNHDDVFILDTRNKIYQFNGVNSNIQERAKALEVVQFLKEKYHDGTCTIAIVGKDALIYSNKQCSYSGFPTSLEVLIELRARFIYFAGTLSSLTCICINVFTLPEDGELYTRSNSGEFWVLLGGFAPLNKKATGEDDVIPETTPTKLYRYMPLLTDNLESSCSCSITDGEMKPVEGELSKGLLGNNKCYLLDCGAEVFVWFGRATQVEVRKAASRVAEDFVTGENRAKTARITRVIQGYENNSFKSKFDSWPEGSTAPGGEEVKGKGKGKVAAFLKQQGVGAKGTIKSVQVVEEVPALLEDGGKMEVWYINDGAKLPLPEADFGKFYSGDCYIVLYSYHSGERKEDYFLCCWIGKDSIEEDQKTAYQLATKISNSYKGRPVQGRVFEGKEPAQFITLFQPMVVLKGGLSAGYKKSIANKGLTDETNKADRVALFRISGTSTHNNKVLQVDAVATSLNSAECFLLKSGSSIYLWHGNQSTRKQEQLAAKVAAFLEFLHVSSVLSSICSLHYFLQVEEVYNFSQDDLLTEDILILDTRAEVFVWVGQCVDVKEKENVFKIGQEYIDRASSLDGLSPKVPLYKVTEGNEPCFFTTFFSWDPNRATVHGNSYQKKLALLFGPSQVAELEPMQPKQEKTTVNQGAPTQRASALAALTSAFNKSPSKSPPPEKSTANQGGPTQRASALAALTNAFKSATRKSSTLERSPSNQSGSTQRAAALAALAASFNPSAETKTSAPKSVRSNPGGSQRAAAIAALSAVLTAEKKKQSPDVSPAISTSSTPAVTSPPTDADSSEVNPSEADNSVGVAKTNKEDSSEANPSGADDSQEVSKTNKED</sequence>
<dbReference type="Proteomes" id="UP000593576">
    <property type="component" value="Unassembled WGS sequence"/>
</dbReference>
<dbReference type="Pfam" id="PF00626">
    <property type="entry name" value="Gelsolin"/>
    <property type="match status" value="6"/>
</dbReference>
<dbReference type="OrthoDB" id="6375767at2759"/>
<feature type="region of interest" description="Disordered" evidence="2">
    <location>
        <begin position="816"/>
        <end position="839"/>
    </location>
</feature>
<protein>
    <recommendedName>
        <fullName evidence="3">Gelsolin-like domain-containing protein</fullName>
    </recommendedName>
</protein>
<gene>
    <name evidence="4" type="ORF">Goshw_007501</name>
</gene>
<evidence type="ECO:0000256" key="1">
    <source>
        <dbReference type="ARBA" id="ARBA00022737"/>
    </source>
</evidence>
<dbReference type="PANTHER" id="PTHR11977">
    <property type="entry name" value="VILLIN"/>
    <property type="match status" value="1"/>
</dbReference>
<feature type="domain" description="Gelsolin-like" evidence="3">
    <location>
        <begin position="478"/>
        <end position="556"/>
    </location>
</feature>
<feature type="compositionally biased region" description="Polar residues" evidence="2">
    <location>
        <begin position="830"/>
        <end position="839"/>
    </location>
</feature>
<evidence type="ECO:0000256" key="2">
    <source>
        <dbReference type="SAM" id="MobiDB-lite"/>
    </source>
</evidence>
<dbReference type="InterPro" id="IPR007123">
    <property type="entry name" value="Gelsolin-like_dom"/>
</dbReference>
<evidence type="ECO:0000313" key="4">
    <source>
        <dbReference type="EMBL" id="MBA0859503.1"/>
    </source>
</evidence>
<comment type="caution">
    <text evidence="4">The sequence shown here is derived from an EMBL/GenBank/DDBJ whole genome shotgun (WGS) entry which is preliminary data.</text>
</comment>
<dbReference type="SUPFAM" id="SSF55753">
    <property type="entry name" value="Actin depolymerizing proteins"/>
    <property type="match status" value="5"/>
</dbReference>
<dbReference type="Gene3D" id="3.40.20.10">
    <property type="entry name" value="Severin"/>
    <property type="match status" value="6"/>
</dbReference>